<dbReference type="EMBL" id="AZEC01000005">
    <property type="protein sequence ID" value="KRL12886.1"/>
    <property type="molecule type" value="Genomic_DNA"/>
</dbReference>
<proteinExistence type="predicted"/>
<dbReference type="CDD" id="cd02440">
    <property type="entry name" value="AdoMet_MTases"/>
    <property type="match status" value="1"/>
</dbReference>
<evidence type="ECO:0000313" key="4">
    <source>
        <dbReference type="EMBL" id="KRL12886.1"/>
    </source>
</evidence>
<comment type="caution">
    <text evidence="4">The sequence shown here is derived from an EMBL/GenBank/DDBJ whole genome shotgun (WGS) entry which is preliminary data.</text>
</comment>
<evidence type="ECO:0000259" key="3">
    <source>
        <dbReference type="Pfam" id="PF13649"/>
    </source>
</evidence>
<dbReference type="SUPFAM" id="SSF53335">
    <property type="entry name" value="S-adenosyl-L-methionine-dependent methyltransferases"/>
    <property type="match status" value="1"/>
</dbReference>
<dbReference type="Proteomes" id="UP000051330">
    <property type="component" value="Unassembled WGS sequence"/>
</dbReference>
<dbReference type="AlphaFoldDB" id="A0A0R1MXI9"/>
<dbReference type="Gene3D" id="3.40.50.150">
    <property type="entry name" value="Vaccinia Virus protein VP39"/>
    <property type="match status" value="1"/>
</dbReference>
<evidence type="ECO:0000256" key="2">
    <source>
        <dbReference type="ARBA" id="ARBA00022679"/>
    </source>
</evidence>
<dbReference type="GO" id="GO:0008168">
    <property type="term" value="F:methyltransferase activity"/>
    <property type="evidence" value="ECO:0007669"/>
    <property type="project" value="UniProtKB-KW"/>
</dbReference>
<dbReference type="STRING" id="1423792.FD09_GL002425"/>
<reference evidence="4 5" key="1">
    <citation type="journal article" date="2015" name="Genome Announc.">
        <title>Expanding the biotechnology potential of lactobacilli through comparative genomics of 213 strains and associated genera.</title>
        <authorList>
            <person name="Sun Z."/>
            <person name="Harris H.M."/>
            <person name="McCann A."/>
            <person name="Guo C."/>
            <person name="Argimon S."/>
            <person name="Zhang W."/>
            <person name="Yang X."/>
            <person name="Jeffery I.B."/>
            <person name="Cooney J.C."/>
            <person name="Kagawa T.F."/>
            <person name="Liu W."/>
            <person name="Song Y."/>
            <person name="Salvetti E."/>
            <person name="Wrobel A."/>
            <person name="Rasinkangas P."/>
            <person name="Parkhill J."/>
            <person name="Rea M.C."/>
            <person name="O'Sullivan O."/>
            <person name="Ritari J."/>
            <person name="Douillard F.P."/>
            <person name="Paul Ross R."/>
            <person name="Yang R."/>
            <person name="Briner A.E."/>
            <person name="Felis G.E."/>
            <person name="de Vos W.M."/>
            <person name="Barrangou R."/>
            <person name="Klaenhammer T.R."/>
            <person name="Caufield P.W."/>
            <person name="Cui Y."/>
            <person name="Zhang H."/>
            <person name="O'Toole P.W."/>
        </authorList>
    </citation>
    <scope>NUCLEOTIDE SEQUENCE [LARGE SCALE GENOMIC DNA]</scope>
    <source>
        <strain evidence="4 5">DSM 12744</strain>
    </source>
</reference>
<evidence type="ECO:0000313" key="5">
    <source>
        <dbReference type="Proteomes" id="UP000051330"/>
    </source>
</evidence>
<dbReference type="RefSeq" id="WP_420806844.1">
    <property type="nucleotide sequence ID" value="NZ_AZEC01000005.1"/>
</dbReference>
<sequence>MDHRIDYTIFAQVYDRLMDKTMYQSWQDFVTQHYPQSAPGRLLDLGCGTGDFAVRMAKLGWQVTGLDLSADMLTLAKERADKAHVTVDWIQGDMRQLAGLGTFDVVTSFDDSICYLPDLASVQATFEAVAGVLPADCPFFFDVHSLHQVDDVFPGFMFNDITEDSAFLWSSYEGKVPHSVEHELTFFTYDDTIDGYTRAMEIQTERTYPAADYRQALIQAGFLPPQLTADFGRGEVRPDTTRWFWQAVRAHA</sequence>
<keyword evidence="1 4" id="KW-0489">Methyltransferase</keyword>
<gene>
    <name evidence="4" type="ORF">FD09_GL002425</name>
</gene>
<keyword evidence="2 4" id="KW-0808">Transferase</keyword>
<name>A0A0R1MXI9_9LACO</name>
<accession>A0A0R1MXI9</accession>
<organism evidence="4 5">
    <name type="scientific">Schleiferilactobacillus perolens DSM 12744</name>
    <dbReference type="NCBI Taxonomy" id="1423792"/>
    <lineage>
        <taxon>Bacteria</taxon>
        <taxon>Bacillati</taxon>
        <taxon>Bacillota</taxon>
        <taxon>Bacilli</taxon>
        <taxon>Lactobacillales</taxon>
        <taxon>Lactobacillaceae</taxon>
        <taxon>Schleiferilactobacillus</taxon>
    </lineage>
</organism>
<dbReference type="PANTHER" id="PTHR43861:SF1">
    <property type="entry name" value="TRANS-ACONITATE 2-METHYLTRANSFERASE"/>
    <property type="match status" value="1"/>
</dbReference>
<dbReference type="Pfam" id="PF13649">
    <property type="entry name" value="Methyltransf_25"/>
    <property type="match status" value="1"/>
</dbReference>
<dbReference type="InterPro" id="IPR041698">
    <property type="entry name" value="Methyltransf_25"/>
</dbReference>
<dbReference type="PANTHER" id="PTHR43861">
    <property type="entry name" value="TRANS-ACONITATE 2-METHYLTRANSFERASE-RELATED"/>
    <property type="match status" value="1"/>
</dbReference>
<dbReference type="GO" id="GO:0032259">
    <property type="term" value="P:methylation"/>
    <property type="evidence" value="ECO:0007669"/>
    <property type="project" value="UniProtKB-KW"/>
</dbReference>
<evidence type="ECO:0000256" key="1">
    <source>
        <dbReference type="ARBA" id="ARBA00022603"/>
    </source>
</evidence>
<keyword evidence="5" id="KW-1185">Reference proteome</keyword>
<dbReference type="InterPro" id="IPR029063">
    <property type="entry name" value="SAM-dependent_MTases_sf"/>
</dbReference>
<dbReference type="Gene3D" id="2.20.25.110">
    <property type="entry name" value="S-adenosyl-L-methionine-dependent methyltransferases"/>
    <property type="match status" value="1"/>
</dbReference>
<protein>
    <submittedName>
        <fullName evidence="4">UbiE COQ5 methyltransferase family protein</fullName>
    </submittedName>
</protein>
<feature type="domain" description="Methyltransferase" evidence="3">
    <location>
        <begin position="43"/>
        <end position="133"/>
    </location>
</feature>
<dbReference type="PATRIC" id="fig|1423792.3.peg.2473"/>